<accession>A0AAV7H969</accession>
<reference evidence="1 2" key="1">
    <citation type="journal article" date="2021" name="Hortic Res">
        <title>Chromosome-scale assembly of the Dendrobium chrysotoxum genome enhances the understanding of orchid evolution.</title>
        <authorList>
            <person name="Zhang Y."/>
            <person name="Zhang G.Q."/>
            <person name="Zhang D."/>
            <person name="Liu X.D."/>
            <person name="Xu X.Y."/>
            <person name="Sun W.H."/>
            <person name="Yu X."/>
            <person name="Zhu X."/>
            <person name="Wang Z.W."/>
            <person name="Zhao X."/>
            <person name="Zhong W.Y."/>
            <person name="Chen H."/>
            <person name="Yin W.L."/>
            <person name="Huang T."/>
            <person name="Niu S.C."/>
            <person name="Liu Z.J."/>
        </authorList>
    </citation>
    <scope>NUCLEOTIDE SEQUENCE [LARGE SCALE GENOMIC DNA]</scope>
    <source>
        <strain evidence="1">Lindl</strain>
    </source>
</reference>
<sequence>MHALFTTTYAQHMQDPFYSSLLNSTIFAISLTLFCSAPETPTVPLRALAMTTPPEPTYENIVPSISVSVTCPYSFIFAIVDYEVAIGLHGDVATLALAVRARRPNC</sequence>
<organism evidence="1 2">
    <name type="scientific">Dendrobium chrysotoxum</name>
    <name type="common">Orchid</name>
    <dbReference type="NCBI Taxonomy" id="161865"/>
    <lineage>
        <taxon>Eukaryota</taxon>
        <taxon>Viridiplantae</taxon>
        <taxon>Streptophyta</taxon>
        <taxon>Embryophyta</taxon>
        <taxon>Tracheophyta</taxon>
        <taxon>Spermatophyta</taxon>
        <taxon>Magnoliopsida</taxon>
        <taxon>Liliopsida</taxon>
        <taxon>Asparagales</taxon>
        <taxon>Orchidaceae</taxon>
        <taxon>Epidendroideae</taxon>
        <taxon>Malaxideae</taxon>
        <taxon>Dendrobiinae</taxon>
        <taxon>Dendrobium</taxon>
    </lineage>
</organism>
<dbReference type="EMBL" id="JAGFBR010000006">
    <property type="protein sequence ID" value="KAH0465007.1"/>
    <property type="molecule type" value="Genomic_DNA"/>
</dbReference>
<dbReference type="AlphaFoldDB" id="A0AAV7H969"/>
<gene>
    <name evidence="1" type="ORF">IEQ34_005110</name>
</gene>
<proteinExistence type="predicted"/>
<dbReference type="Proteomes" id="UP000775213">
    <property type="component" value="Unassembled WGS sequence"/>
</dbReference>
<keyword evidence="2" id="KW-1185">Reference proteome</keyword>
<name>A0AAV7H969_DENCH</name>
<evidence type="ECO:0000313" key="2">
    <source>
        <dbReference type="Proteomes" id="UP000775213"/>
    </source>
</evidence>
<protein>
    <submittedName>
        <fullName evidence="1">Uncharacterized protein</fullName>
    </submittedName>
</protein>
<evidence type="ECO:0000313" key="1">
    <source>
        <dbReference type="EMBL" id="KAH0465007.1"/>
    </source>
</evidence>
<comment type="caution">
    <text evidence="1">The sequence shown here is derived from an EMBL/GenBank/DDBJ whole genome shotgun (WGS) entry which is preliminary data.</text>
</comment>